<evidence type="ECO:0000313" key="2">
    <source>
        <dbReference type="EMBL" id="MBM6920189.1"/>
    </source>
</evidence>
<name>A0A938X627_9FIRM</name>
<dbReference type="Proteomes" id="UP000774750">
    <property type="component" value="Unassembled WGS sequence"/>
</dbReference>
<keyword evidence="1" id="KW-0812">Transmembrane</keyword>
<keyword evidence="1" id="KW-1133">Transmembrane helix</keyword>
<dbReference type="RefSeq" id="WP_204444730.1">
    <property type="nucleotide sequence ID" value="NZ_JACJKY010000004.1"/>
</dbReference>
<dbReference type="AlphaFoldDB" id="A0A938X627"/>
<protein>
    <recommendedName>
        <fullName evidence="4">DUF4190 domain-containing protein</fullName>
    </recommendedName>
</protein>
<keyword evidence="1" id="KW-0472">Membrane</keyword>
<evidence type="ECO:0008006" key="4">
    <source>
        <dbReference type="Google" id="ProtNLM"/>
    </source>
</evidence>
<evidence type="ECO:0000256" key="1">
    <source>
        <dbReference type="SAM" id="Phobius"/>
    </source>
</evidence>
<proteinExistence type="predicted"/>
<comment type="caution">
    <text evidence="2">The sequence shown here is derived from an EMBL/GenBank/DDBJ whole genome shotgun (WGS) entry which is preliminary data.</text>
</comment>
<gene>
    <name evidence="2" type="ORF">H6A12_03320</name>
</gene>
<keyword evidence="3" id="KW-1185">Reference proteome</keyword>
<feature type="transmembrane region" description="Helical" evidence="1">
    <location>
        <begin position="100"/>
        <end position="130"/>
    </location>
</feature>
<accession>A0A938X627</accession>
<reference evidence="2" key="1">
    <citation type="submission" date="2020-08" db="EMBL/GenBank/DDBJ databases">
        <authorList>
            <person name="Cejkova D."/>
            <person name="Kubasova T."/>
            <person name="Jahodarova E."/>
            <person name="Rychlik I."/>
        </authorList>
    </citation>
    <scope>NUCLEOTIDE SEQUENCE</scope>
    <source>
        <strain evidence="2">An559</strain>
    </source>
</reference>
<dbReference type="EMBL" id="JACJKY010000004">
    <property type="protein sequence ID" value="MBM6920189.1"/>
    <property type="molecule type" value="Genomic_DNA"/>
</dbReference>
<feature type="transmembrane region" description="Helical" evidence="1">
    <location>
        <begin position="55"/>
        <end position="88"/>
    </location>
</feature>
<reference evidence="2" key="2">
    <citation type="journal article" date="2021" name="Sci. Rep.">
        <title>The distribution of antibiotic resistance genes in chicken gut microbiota commensals.</title>
        <authorList>
            <person name="Juricova H."/>
            <person name="Matiasovicova J."/>
            <person name="Kubasova T."/>
            <person name="Cejkova D."/>
            <person name="Rychlik I."/>
        </authorList>
    </citation>
    <scope>NUCLEOTIDE SEQUENCE</scope>
    <source>
        <strain evidence="2">An559</strain>
    </source>
</reference>
<organism evidence="2 3">
    <name type="scientific">Merdimmobilis hominis</name>
    <dbReference type="NCBI Taxonomy" id="2897707"/>
    <lineage>
        <taxon>Bacteria</taxon>
        <taxon>Bacillati</taxon>
        <taxon>Bacillota</taxon>
        <taxon>Clostridia</taxon>
        <taxon>Eubacteriales</taxon>
        <taxon>Oscillospiraceae</taxon>
        <taxon>Merdimmobilis</taxon>
    </lineage>
</organism>
<evidence type="ECO:0000313" key="3">
    <source>
        <dbReference type="Proteomes" id="UP000774750"/>
    </source>
</evidence>
<sequence>MDNQQFPNNNNNNNQYQAPQYQQPQYQQAPQYQQPQYQQPYGQPPMNQPGKGLAIASLVCGIAACVFFWFGVSAFISLLAGIAGIILAVNAKKQGFVGGMLTAGLVLSIIGTVVGGIVFVACAVVIGSIGCAASSLPLYY</sequence>